<dbReference type="InterPro" id="IPR036291">
    <property type="entry name" value="NAD(P)-bd_dom_sf"/>
</dbReference>
<proteinExistence type="inferred from homology"/>
<comment type="similarity">
    <text evidence="1">Belongs to the short-chain dehydrogenases/reductases (SDR) family.</text>
</comment>
<dbReference type="KEGG" id="bbae:FRD01_02815"/>
<dbReference type="GO" id="GO:0016616">
    <property type="term" value="F:oxidoreductase activity, acting on the CH-OH group of donors, NAD or NADP as acceptor"/>
    <property type="evidence" value="ECO:0007669"/>
    <property type="project" value="TreeGrafter"/>
</dbReference>
<dbReference type="EMBL" id="CP042467">
    <property type="protein sequence ID" value="QED26206.1"/>
    <property type="molecule type" value="Genomic_DNA"/>
</dbReference>
<dbReference type="SUPFAM" id="SSF51735">
    <property type="entry name" value="NAD(P)-binding Rossmann-fold domains"/>
    <property type="match status" value="1"/>
</dbReference>
<accession>A0A5B8XRB3</accession>
<dbReference type="InterPro" id="IPR002347">
    <property type="entry name" value="SDR_fam"/>
</dbReference>
<dbReference type="InterPro" id="IPR020904">
    <property type="entry name" value="Sc_DH/Rdtase_CS"/>
</dbReference>
<dbReference type="Gene3D" id="3.40.50.720">
    <property type="entry name" value="NAD(P)-binding Rossmann-like Domain"/>
    <property type="match status" value="1"/>
</dbReference>
<organism evidence="2 3">
    <name type="scientific">Microvenator marinus</name>
    <dbReference type="NCBI Taxonomy" id="2600177"/>
    <lineage>
        <taxon>Bacteria</taxon>
        <taxon>Deltaproteobacteria</taxon>
        <taxon>Bradymonadales</taxon>
        <taxon>Microvenatoraceae</taxon>
        <taxon>Microvenator</taxon>
    </lineage>
</organism>
<dbReference type="PRINTS" id="PR00081">
    <property type="entry name" value="GDHRDH"/>
</dbReference>
<evidence type="ECO:0000313" key="2">
    <source>
        <dbReference type="EMBL" id="QED26206.1"/>
    </source>
</evidence>
<reference evidence="2 3" key="1">
    <citation type="submission" date="2019-08" db="EMBL/GenBank/DDBJ databases">
        <authorList>
            <person name="Liang Q."/>
        </authorList>
    </citation>
    <scope>NUCLEOTIDE SEQUENCE [LARGE SCALE GENOMIC DNA]</scope>
    <source>
        <strain evidence="2 3">V1718</strain>
    </source>
</reference>
<sequence length="209" mass="22209">MKKRAWISGHSRGIGSALYQLLESQGWIVGGGSRSTGVDITDLSSVEASIDEFARTHGGLDAVVHCAAMLGPRAELSDVSTEEMRTVLDVNVLGTFHVIKAAGPRFTGAAQLLLLSSSVGRRGRAGWGPYSASKHALEGLADTIAEEMPQVRVLSLNPGGTATDMRAEAYPDEDPKTLPSAEEIAKVIFDLMNDASHKSGSKLDCRDFL</sequence>
<keyword evidence="3" id="KW-1185">Reference proteome</keyword>
<dbReference type="RefSeq" id="WP_146957451.1">
    <property type="nucleotide sequence ID" value="NZ_CP042467.1"/>
</dbReference>
<dbReference type="PANTHER" id="PTHR42760">
    <property type="entry name" value="SHORT-CHAIN DEHYDROGENASES/REDUCTASES FAMILY MEMBER"/>
    <property type="match status" value="1"/>
</dbReference>
<dbReference type="OrthoDB" id="9793825at2"/>
<dbReference type="AlphaFoldDB" id="A0A5B8XRB3"/>
<dbReference type="PROSITE" id="PS00061">
    <property type="entry name" value="ADH_SHORT"/>
    <property type="match status" value="1"/>
</dbReference>
<dbReference type="CDD" id="cd05233">
    <property type="entry name" value="SDR_c"/>
    <property type="match status" value="1"/>
</dbReference>
<evidence type="ECO:0000256" key="1">
    <source>
        <dbReference type="ARBA" id="ARBA00006484"/>
    </source>
</evidence>
<dbReference type="Pfam" id="PF00106">
    <property type="entry name" value="adh_short"/>
    <property type="match status" value="1"/>
</dbReference>
<name>A0A5B8XRB3_9DELT</name>
<gene>
    <name evidence="2" type="ORF">FRD01_02815</name>
</gene>
<dbReference type="Proteomes" id="UP000321595">
    <property type="component" value="Chromosome"/>
</dbReference>
<evidence type="ECO:0000313" key="3">
    <source>
        <dbReference type="Proteomes" id="UP000321595"/>
    </source>
</evidence>
<protein>
    <submittedName>
        <fullName evidence="2">SDR family NAD(P)-dependent oxidoreductase</fullName>
    </submittedName>
</protein>